<keyword evidence="1" id="KW-0175">Coiled coil</keyword>
<feature type="region of interest" description="Disordered" evidence="2">
    <location>
        <begin position="16"/>
        <end position="64"/>
    </location>
</feature>
<reference evidence="3" key="1">
    <citation type="journal article" date="2024" name="Gigascience">
        <title>Chromosome-level genome of the poultry shaft louse Menopon gallinae provides insight into the host-switching and adaptive evolution of parasitic lice.</title>
        <authorList>
            <person name="Xu Y."/>
            <person name="Ma L."/>
            <person name="Liu S."/>
            <person name="Liang Y."/>
            <person name="Liu Q."/>
            <person name="He Z."/>
            <person name="Tian L."/>
            <person name="Duan Y."/>
            <person name="Cai W."/>
            <person name="Li H."/>
            <person name="Song F."/>
        </authorList>
    </citation>
    <scope>NUCLEOTIDE SEQUENCE</scope>
    <source>
        <strain evidence="3">Cailab_2023a</strain>
    </source>
</reference>
<organism evidence="3">
    <name type="scientific">Menopon gallinae</name>
    <name type="common">poultry shaft louse</name>
    <dbReference type="NCBI Taxonomy" id="328185"/>
    <lineage>
        <taxon>Eukaryota</taxon>
        <taxon>Metazoa</taxon>
        <taxon>Ecdysozoa</taxon>
        <taxon>Arthropoda</taxon>
        <taxon>Hexapoda</taxon>
        <taxon>Insecta</taxon>
        <taxon>Pterygota</taxon>
        <taxon>Neoptera</taxon>
        <taxon>Paraneoptera</taxon>
        <taxon>Psocodea</taxon>
        <taxon>Troctomorpha</taxon>
        <taxon>Phthiraptera</taxon>
        <taxon>Amblycera</taxon>
        <taxon>Menoponidae</taxon>
        <taxon>Menopon</taxon>
    </lineage>
</organism>
<evidence type="ECO:0000313" key="3">
    <source>
        <dbReference type="EMBL" id="KAL0280711.1"/>
    </source>
</evidence>
<evidence type="ECO:0000256" key="2">
    <source>
        <dbReference type="SAM" id="MobiDB-lite"/>
    </source>
</evidence>
<proteinExistence type="predicted"/>
<feature type="coiled-coil region" evidence="1">
    <location>
        <begin position="205"/>
        <end position="243"/>
    </location>
</feature>
<dbReference type="AlphaFoldDB" id="A0AAW2IF85"/>
<evidence type="ECO:0000256" key="1">
    <source>
        <dbReference type="SAM" id="Coils"/>
    </source>
</evidence>
<gene>
    <name evidence="3" type="ORF">PYX00_001925</name>
</gene>
<dbReference type="EMBL" id="JARGDH010000001">
    <property type="protein sequence ID" value="KAL0280711.1"/>
    <property type="molecule type" value="Genomic_DNA"/>
</dbReference>
<sequence length="247" mass="28364">MPSFVKDSAIKKLKLSPRSDNSWDADDPSEGESTSISTNEEEKVSEVPDVPEVPETPETPETPAIETVHNANFFLEELSSDDEILTFQCPDNFDVKTLLNKTVGFKKPTKIKEENRKISCQIIENDKKTLTCIVPRRGKSAAFVKLPVVGHIYVTESFTPPKIEVDAEENTNTIPKIRHQTKRHPLLGTDWNEHLMMVKKQIKHQRKLLRKSLKLEKSLEKAEKKRKAEKRKLKDELSLLKKRQKLE</sequence>
<accession>A0AAW2IF85</accession>
<protein>
    <submittedName>
        <fullName evidence="3">Uncharacterized protein</fullName>
    </submittedName>
</protein>
<comment type="caution">
    <text evidence="3">The sequence shown here is derived from an EMBL/GenBank/DDBJ whole genome shotgun (WGS) entry which is preliminary data.</text>
</comment>
<name>A0AAW2IF85_9NEOP</name>